<protein>
    <recommendedName>
        <fullName evidence="5">unspecific monooxygenase</fullName>
        <ecNumber evidence="5">1.14.14.1</ecNumber>
    </recommendedName>
</protein>
<dbReference type="InterPro" id="IPR017972">
    <property type="entry name" value="Cyt_P450_CS"/>
</dbReference>
<dbReference type="PRINTS" id="PR00385">
    <property type="entry name" value="P450"/>
</dbReference>
<dbReference type="PROSITE" id="PS00086">
    <property type="entry name" value="CYTOCHROME_P450"/>
    <property type="match status" value="1"/>
</dbReference>
<evidence type="ECO:0000256" key="13">
    <source>
        <dbReference type="ARBA" id="ARBA00023136"/>
    </source>
</evidence>
<comment type="catalytic activity">
    <reaction evidence="14">
        <text>an organic molecule + reduced [NADPH--hemoprotein reductase] + O2 = an alcohol + oxidized [NADPH--hemoprotein reductase] + H2O + H(+)</text>
        <dbReference type="Rhea" id="RHEA:17149"/>
        <dbReference type="Rhea" id="RHEA-COMP:11964"/>
        <dbReference type="Rhea" id="RHEA-COMP:11965"/>
        <dbReference type="ChEBI" id="CHEBI:15377"/>
        <dbReference type="ChEBI" id="CHEBI:15378"/>
        <dbReference type="ChEBI" id="CHEBI:15379"/>
        <dbReference type="ChEBI" id="CHEBI:30879"/>
        <dbReference type="ChEBI" id="CHEBI:57618"/>
        <dbReference type="ChEBI" id="CHEBI:58210"/>
        <dbReference type="ChEBI" id="CHEBI:142491"/>
        <dbReference type="EC" id="1.14.14.1"/>
    </reaction>
</comment>
<evidence type="ECO:0000256" key="16">
    <source>
        <dbReference type="RuleBase" id="RU000461"/>
    </source>
</evidence>
<dbReference type="InterPro" id="IPR002401">
    <property type="entry name" value="Cyt_P450_E_grp-I"/>
</dbReference>
<dbReference type="Proteomes" id="UP000037510">
    <property type="component" value="Unassembled WGS sequence"/>
</dbReference>
<evidence type="ECO:0000313" key="18">
    <source>
        <dbReference type="Proteomes" id="UP000037510"/>
    </source>
</evidence>
<dbReference type="EMBL" id="JTDY01005369">
    <property type="protein sequence ID" value="KOB67074.1"/>
    <property type="molecule type" value="Genomic_DNA"/>
</dbReference>
<dbReference type="PRINTS" id="PR00463">
    <property type="entry name" value="EP450I"/>
</dbReference>
<dbReference type="GO" id="GO:0020037">
    <property type="term" value="F:heme binding"/>
    <property type="evidence" value="ECO:0007669"/>
    <property type="project" value="InterPro"/>
</dbReference>
<comment type="cofactor">
    <cofactor evidence="1 15">
        <name>heme</name>
        <dbReference type="ChEBI" id="CHEBI:30413"/>
    </cofactor>
</comment>
<keyword evidence="18" id="KW-1185">Reference proteome</keyword>
<keyword evidence="12 16" id="KW-0503">Monooxygenase</keyword>
<gene>
    <name evidence="17" type="ORF">OBRU01_20698</name>
</gene>
<dbReference type="InterPro" id="IPR036396">
    <property type="entry name" value="Cyt_P450_sf"/>
</dbReference>
<comment type="subcellular location">
    <subcellularLocation>
        <location evidence="3">Endoplasmic reticulum membrane</location>
        <topology evidence="3">Peripheral membrane protein</topology>
    </subcellularLocation>
    <subcellularLocation>
        <location evidence="2">Microsome membrane</location>
        <topology evidence="2">Peripheral membrane protein</topology>
    </subcellularLocation>
</comment>
<evidence type="ECO:0000256" key="8">
    <source>
        <dbReference type="ARBA" id="ARBA00022824"/>
    </source>
</evidence>
<comment type="caution">
    <text evidence="17">The sequence shown here is derived from an EMBL/GenBank/DDBJ whole genome shotgun (WGS) entry which is preliminary data.</text>
</comment>
<dbReference type="GO" id="GO:0016712">
    <property type="term" value="F:oxidoreductase activity, acting on paired donors, with incorporation or reduction of molecular oxygen, reduced flavin or flavoprotein as one donor, and incorporation of one atom of oxygen"/>
    <property type="evidence" value="ECO:0007669"/>
    <property type="project" value="UniProtKB-EC"/>
</dbReference>
<dbReference type="GO" id="GO:0005506">
    <property type="term" value="F:iron ion binding"/>
    <property type="evidence" value="ECO:0007669"/>
    <property type="project" value="InterPro"/>
</dbReference>
<comment type="similarity">
    <text evidence="4 16">Belongs to the cytochrome P450 family.</text>
</comment>
<keyword evidence="10 16" id="KW-0560">Oxidoreductase</keyword>
<keyword evidence="9" id="KW-0492">Microsome</keyword>
<evidence type="ECO:0000256" key="2">
    <source>
        <dbReference type="ARBA" id="ARBA00004174"/>
    </source>
</evidence>
<dbReference type="SUPFAM" id="SSF48264">
    <property type="entry name" value="Cytochrome P450"/>
    <property type="match status" value="1"/>
</dbReference>
<feature type="binding site" description="axial binding residue" evidence="15">
    <location>
        <position position="471"/>
    </location>
    <ligand>
        <name>heme</name>
        <dbReference type="ChEBI" id="CHEBI:30413"/>
    </ligand>
    <ligandPart>
        <name>Fe</name>
        <dbReference type="ChEBI" id="CHEBI:18248"/>
    </ligandPart>
</feature>
<dbReference type="Pfam" id="PF00067">
    <property type="entry name" value="p450"/>
    <property type="match status" value="1"/>
</dbReference>
<keyword evidence="11 15" id="KW-0408">Iron</keyword>
<dbReference type="InterPro" id="IPR001128">
    <property type="entry name" value="Cyt_P450"/>
</dbReference>
<evidence type="ECO:0000256" key="15">
    <source>
        <dbReference type="PIRSR" id="PIRSR602401-1"/>
    </source>
</evidence>
<reference evidence="17 18" key="1">
    <citation type="journal article" date="2015" name="Genome Biol. Evol.">
        <title>The genome of winter moth (Operophtera brumata) provides a genomic perspective on sexual dimorphism and phenology.</title>
        <authorList>
            <person name="Derks M.F."/>
            <person name="Smit S."/>
            <person name="Salis L."/>
            <person name="Schijlen E."/>
            <person name="Bossers A."/>
            <person name="Mateman C."/>
            <person name="Pijl A.S."/>
            <person name="de Ridder D."/>
            <person name="Groenen M.A."/>
            <person name="Visser M.E."/>
            <person name="Megens H.J."/>
        </authorList>
    </citation>
    <scope>NUCLEOTIDE SEQUENCE [LARGE SCALE GENOMIC DNA]</scope>
    <source>
        <strain evidence="17">WM2013NL</strain>
        <tissue evidence="17">Head and thorax</tissue>
    </source>
</reference>
<keyword evidence="7 15" id="KW-0479">Metal-binding</keyword>
<dbReference type="CDD" id="cd11056">
    <property type="entry name" value="CYP6-like"/>
    <property type="match status" value="1"/>
</dbReference>
<dbReference type="InterPro" id="IPR050476">
    <property type="entry name" value="Insect_CytP450_Detox"/>
</dbReference>
<evidence type="ECO:0000256" key="7">
    <source>
        <dbReference type="ARBA" id="ARBA00022723"/>
    </source>
</evidence>
<evidence type="ECO:0000256" key="6">
    <source>
        <dbReference type="ARBA" id="ARBA00022617"/>
    </source>
</evidence>
<proteinExistence type="inferred from homology"/>
<dbReference type="Pfam" id="PF09453">
    <property type="entry name" value="HIRA_B"/>
    <property type="match status" value="1"/>
</dbReference>
<dbReference type="PANTHER" id="PTHR24292">
    <property type="entry name" value="CYTOCHROME P450"/>
    <property type="match status" value="1"/>
</dbReference>
<sequence>MAFENEHPVNKLIRSNTCTARRILFEGPTKMYCVCKFKLNFWKKKNVPYLKPVPILGNYGEYILLKKYVGKVVQDLCKQLPDAPCFGAFYGTEPVLIVQDPELIKLVMTKDFYYFSGREISKYTDHEVFTRNIFFSGGDRWKVTRQNLTPLFSSAKMKNMFYLIENCAHIYETMLDKYMEESNVFEAKGMVSRFAISGICSCAFGIDTQTMEKPNNNTFMKIANSIFESTMYRGFKNIVRAIWPAIFYGLGFKSFPVPVDKFFTDLLIVIFEGRGYKPSSRNDFVDLILSFKEKKYITGDSLSNMRTGDNKKVNIVVDNELLVAQCITFFGAGFDTTATTLSFTLYELAKNQNAQKKAQEEIENFLEKHNNKITYDSLKELSYLQACIHEAMRMYPVLGVLAREVVDAYTFPSGLQLEKGMRVHVPVYALHHDPAHFPEPEQFRPERFLPENKLNIKPYTYMPFGEGPRYCIGARFAKMQMLPGLVTILKKYRVELAPGMSSDLVLESRTLITQPIGGIHLKAVVYILTSPSSQGTPVRPMDRQIETRTSDGKRRITPVFIPLTQADV</sequence>
<evidence type="ECO:0000256" key="5">
    <source>
        <dbReference type="ARBA" id="ARBA00012109"/>
    </source>
</evidence>
<evidence type="ECO:0000256" key="14">
    <source>
        <dbReference type="ARBA" id="ARBA00047827"/>
    </source>
</evidence>
<dbReference type="EC" id="1.14.14.1" evidence="5"/>
<evidence type="ECO:0000256" key="12">
    <source>
        <dbReference type="ARBA" id="ARBA00023033"/>
    </source>
</evidence>
<evidence type="ECO:0000256" key="11">
    <source>
        <dbReference type="ARBA" id="ARBA00023004"/>
    </source>
</evidence>
<dbReference type="FunFam" id="1.10.630.10:FF:000042">
    <property type="entry name" value="Cytochrome P450"/>
    <property type="match status" value="1"/>
</dbReference>
<evidence type="ECO:0000256" key="4">
    <source>
        <dbReference type="ARBA" id="ARBA00010617"/>
    </source>
</evidence>
<dbReference type="STRING" id="104452.A0A0L7KVL1"/>
<evidence type="ECO:0000256" key="9">
    <source>
        <dbReference type="ARBA" id="ARBA00022848"/>
    </source>
</evidence>
<organism evidence="17 18">
    <name type="scientific">Operophtera brumata</name>
    <name type="common">Winter moth</name>
    <name type="synonym">Phalaena brumata</name>
    <dbReference type="NCBI Taxonomy" id="104452"/>
    <lineage>
        <taxon>Eukaryota</taxon>
        <taxon>Metazoa</taxon>
        <taxon>Ecdysozoa</taxon>
        <taxon>Arthropoda</taxon>
        <taxon>Hexapoda</taxon>
        <taxon>Insecta</taxon>
        <taxon>Pterygota</taxon>
        <taxon>Neoptera</taxon>
        <taxon>Endopterygota</taxon>
        <taxon>Lepidoptera</taxon>
        <taxon>Glossata</taxon>
        <taxon>Ditrysia</taxon>
        <taxon>Geometroidea</taxon>
        <taxon>Geometridae</taxon>
        <taxon>Larentiinae</taxon>
        <taxon>Operophtera</taxon>
    </lineage>
</organism>
<dbReference type="InterPro" id="IPR019015">
    <property type="entry name" value="HIRA_B_motif"/>
</dbReference>
<dbReference type="PANTHER" id="PTHR24292:SF104">
    <property type="entry name" value="CYTOCHROME P450 308A1-RELATED"/>
    <property type="match status" value="1"/>
</dbReference>
<keyword evidence="13" id="KW-0472">Membrane</keyword>
<name>A0A0L7KVL1_OPEBR</name>
<evidence type="ECO:0000313" key="17">
    <source>
        <dbReference type="EMBL" id="KOB67074.1"/>
    </source>
</evidence>
<keyword evidence="8" id="KW-0256">Endoplasmic reticulum</keyword>
<evidence type="ECO:0000256" key="3">
    <source>
        <dbReference type="ARBA" id="ARBA00004406"/>
    </source>
</evidence>
<dbReference type="AlphaFoldDB" id="A0A0L7KVL1"/>
<evidence type="ECO:0000256" key="1">
    <source>
        <dbReference type="ARBA" id="ARBA00001971"/>
    </source>
</evidence>
<keyword evidence="6 15" id="KW-0349">Heme</keyword>
<feature type="non-terminal residue" evidence="17">
    <location>
        <position position="568"/>
    </location>
</feature>
<dbReference type="Gene3D" id="1.10.630.10">
    <property type="entry name" value="Cytochrome P450"/>
    <property type="match status" value="1"/>
</dbReference>
<accession>A0A0L7KVL1</accession>
<dbReference type="GO" id="GO:0005789">
    <property type="term" value="C:endoplasmic reticulum membrane"/>
    <property type="evidence" value="ECO:0007669"/>
    <property type="project" value="UniProtKB-SubCell"/>
</dbReference>
<evidence type="ECO:0000256" key="10">
    <source>
        <dbReference type="ARBA" id="ARBA00023002"/>
    </source>
</evidence>